<dbReference type="Proteomes" id="UP000307173">
    <property type="component" value="Unassembled WGS sequence"/>
</dbReference>
<reference evidence="2 3" key="1">
    <citation type="journal article" date="2019" name="Front. Genet.">
        <title>Whole-Genome Sequencing of the Opportunistic Yeast Pathogen Candida inconspicua Uncovers Its Hybrid Origin.</title>
        <authorList>
            <person name="Mixao V."/>
            <person name="Hansen A.P."/>
            <person name="Saus E."/>
            <person name="Boekhout T."/>
            <person name="Lass-Florl C."/>
            <person name="Gabaldon T."/>
        </authorList>
    </citation>
    <scope>NUCLEOTIDE SEQUENCE [LARGE SCALE GENOMIC DNA]</scope>
    <source>
        <strain evidence="2 3">CBS 180</strain>
    </source>
</reference>
<dbReference type="InterPro" id="IPR013154">
    <property type="entry name" value="ADH-like_N"/>
</dbReference>
<protein>
    <recommendedName>
        <fullName evidence="1">Enoyl reductase (ER) domain-containing protein</fullName>
    </recommendedName>
</protein>
<dbReference type="Pfam" id="PF08240">
    <property type="entry name" value="ADH_N"/>
    <property type="match status" value="1"/>
</dbReference>
<dbReference type="InterPro" id="IPR052585">
    <property type="entry name" value="Lipid_raft_assoc_Zn_ADH"/>
</dbReference>
<dbReference type="Gene3D" id="3.90.180.10">
    <property type="entry name" value="Medium-chain alcohol dehydrogenases, catalytic domain"/>
    <property type="match status" value="1"/>
</dbReference>
<accession>A0A4T0X144</accession>
<evidence type="ECO:0000313" key="2">
    <source>
        <dbReference type="EMBL" id="TID28396.1"/>
    </source>
</evidence>
<dbReference type="AlphaFoldDB" id="A0A4T0X144"/>
<dbReference type="PANTHER" id="PTHR43482">
    <property type="entry name" value="PROTEIN AST1-RELATED"/>
    <property type="match status" value="1"/>
</dbReference>
<dbReference type="GO" id="GO:0016491">
    <property type="term" value="F:oxidoreductase activity"/>
    <property type="evidence" value="ECO:0007669"/>
    <property type="project" value="InterPro"/>
</dbReference>
<gene>
    <name evidence="2" type="ORF">CANINC_002574</name>
</gene>
<evidence type="ECO:0000313" key="3">
    <source>
        <dbReference type="Proteomes" id="UP000307173"/>
    </source>
</evidence>
<dbReference type="InterPro" id="IPR020843">
    <property type="entry name" value="ER"/>
</dbReference>
<dbReference type="Gene3D" id="3.40.50.720">
    <property type="entry name" value="NAD(P)-binding Rossmann-like Domain"/>
    <property type="match status" value="1"/>
</dbReference>
<comment type="caution">
    <text evidence="2">The sequence shown here is derived from an EMBL/GenBank/DDBJ whole genome shotgun (WGS) entry which is preliminary data.</text>
</comment>
<proteinExistence type="predicted"/>
<dbReference type="STRING" id="52247.A0A4T0X144"/>
<dbReference type="SUPFAM" id="SSF51735">
    <property type="entry name" value="NAD(P)-binding Rossmann-fold domains"/>
    <property type="match status" value="1"/>
</dbReference>
<feature type="domain" description="Enoyl reductase (ER)" evidence="1">
    <location>
        <begin position="16"/>
        <end position="359"/>
    </location>
</feature>
<dbReference type="SUPFAM" id="SSF50129">
    <property type="entry name" value="GroES-like"/>
    <property type="match status" value="1"/>
</dbReference>
<keyword evidence="3" id="KW-1185">Reference proteome</keyword>
<organism evidence="2 3">
    <name type="scientific">Pichia inconspicua</name>
    <dbReference type="NCBI Taxonomy" id="52247"/>
    <lineage>
        <taxon>Eukaryota</taxon>
        <taxon>Fungi</taxon>
        <taxon>Dikarya</taxon>
        <taxon>Ascomycota</taxon>
        <taxon>Saccharomycotina</taxon>
        <taxon>Pichiomycetes</taxon>
        <taxon>Pichiales</taxon>
        <taxon>Pichiaceae</taxon>
        <taxon>Pichia</taxon>
    </lineage>
</organism>
<dbReference type="PANTHER" id="PTHR43482:SF1">
    <property type="entry name" value="PROTEIN AST1-RELATED"/>
    <property type="match status" value="1"/>
</dbReference>
<dbReference type="SMART" id="SM00829">
    <property type="entry name" value="PKS_ER"/>
    <property type="match status" value="1"/>
</dbReference>
<dbReference type="OrthoDB" id="3509362at2759"/>
<dbReference type="Pfam" id="PF13602">
    <property type="entry name" value="ADH_zinc_N_2"/>
    <property type="match status" value="1"/>
</dbReference>
<name>A0A4T0X144_9ASCO</name>
<dbReference type="InterPro" id="IPR011032">
    <property type="entry name" value="GroES-like_sf"/>
</dbReference>
<evidence type="ECO:0000259" key="1">
    <source>
        <dbReference type="SMART" id="SM00829"/>
    </source>
</evidence>
<dbReference type="EMBL" id="SELW01000405">
    <property type="protein sequence ID" value="TID28396.1"/>
    <property type="molecule type" value="Genomic_DNA"/>
</dbReference>
<dbReference type="InterPro" id="IPR036291">
    <property type="entry name" value="NAD(P)-bd_dom_sf"/>
</dbReference>
<sequence length="362" mass="40358">MSTITSKALSYHNFWDLSLRNVPVSLDIKPHEVVVKVHAVSINPTDIITQSISLFFIGSYLKVLGSDFAGEVYKAGARSKFKEGDSIYGFTLNPFSSKGTFSEYIIVDTKKAIFCDKIPRKMLCEQAAAIPCCTATAYGVLKTAIKRGKKDYVKGALEGKKLLIIGAGTSVGSYAVEIAKNYMHADNIVVTCGIRSEQKLEHAGADLCIDYHQGNTQNVNEILEFVKLNGKFDLVIDCVRNDFFISYLDSILKDPEEGGTITQVYGSRAMNIESATIFDHILPSWNYIKYKMLYLLGKFKFNVSQYKVSHDPTLNVVIREMWDMGRLDIPIDSIFRGWSQYDTAMHRVASSKAAGKVVCILD</sequence>